<dbReference type="FunFam" id="3.30.230.10:FF:000045">
    <property type="entry name" value="4-diphosphocytidyl-2-C-methyl-D-erythritol kinase, chloroplastic"/>
    <property type="match status" value="1"/>
</dbReference>
<dbReference type="GO" id="GO:0005524">
    <property type="term" value="F:ATP binding"/>
    <property type="evidence" value="ECO:0007669"/>
    <property type="project" value="UniProtKB-KW"/>
</dbReference>
<proteinExistence type="inferred from homology"/>
<accession>A0A8J5L133</accession>
<dbReference type="NCBIfam" id="TIGR00154">
    <property type="entry name" value="ispE"/>
    <property type="match status" value="1"/>
</dbReference>
<dbReference type="AlphaFoldDB" id="A0A8J5L133"/>
<reference evidence="7 8" key="1">
    <citation type="submission" date="2020-08" db="EMBL/GenBank/DDBJ databases">
        <title>Plant Genome Project.</title>
        <authorList>
            <person name="Zhang R.-G."/>
        </authorList>
    </citation>
    <scope>NUCLEOTIDE SEQUENCE [LARGE SCALE GENOMIC DNA]</scope>
    <source>
        <tissue evidence="7">Rhizome</tissue>
    </source>
</reference>
<evidence type="ECO:0000256" key="4">
    <source>
        <dbReference type="ARBA" id="ARBA00022840"/>
    </source>
</evidence>
<organism evidence="7 8">
    <name type="scientific">Zingiber officinale</name>
    <name type="common">Ginger</name>
    <name type="synonym">Amomum zingiber</name>
    <dbReference type="NCBI Taxonomy" id="94328"/>
    <lineage>
        <taxon>Eukaryota</taxon>
        <taxon>Viridiplantae</taxon>
        <taxon>Streptophyta</taxon>
        <taxon>Embryophyta</taxon>
        <taxon>Tracheophyta</taxon>
        <taxon>Spermatophyta</taxon>
        <taxon>Magnoliopsida</taxon>
        <taxon>Liliopsida</taxon>
        <taxon>Zingiberales</taxon>
        <taxon>Zingiberaceae</taxon>
        <taxon>Zingiber</taxon>
    </lineage>
</organism>
<dbReference type="HAMAP" id="MF_00061">
    <property type="entry name" value="IspE"/>
    <property type="match status" value="1"/>
</dbReference>
<dbReference type="Gene3D" id="3.30.230.10">
    <property type="match status" value="1"/>
</dbReference>
<dbReference type="Proteomes" id="UP000734854">
    <property type="component" value="Unassembled WGS sequence"/>
</dbReference>
<dbReference type="InterPro" id="IPR020568">
    <property type="entry name" value="Ribosomal_Su5_D2-typ_SF"/>
</dbReference>
<dbReference type="Pfam" id="PF00288">
    <property type="entry name" value="GHMP_kinases_N"/>
    <property type="match status" value="1"/>
</dbReference>
<dbReference type="InterPro" id="IPR006204">
    <property type="entry name" value="GHMP_kinase_N_dom"/>
</dbReference>
<feature type="compositionally biased region" description="Polar residues" evidence="5">
    <location>
        <begin position="1"/>
        <end position="18"/>
    </location>
</feature>
<evidence type="ECO:0000259" key="6">
    <source>
        <dbReference type="Pfam" id="PF00288"/>
    </source>
</evidence>
<keyword evidence="8" id="KW-1185">Reference proteome</keyword>
<feature type="compositionally biased region" description="Polar residues" evidence="5">
    <location>
        <begin position="26"/>
        <end position="45"/>
    </location>
</feature>
<dbReference type="PANTHER" id="PTHR43527">
    <property type="entry name" value="4-DIPHOSPHOCYTIDYL-2-C-METHYL-D-ERYTHRITOL KINASE, CHLOROPLASTIC"/>
    <property type="match status" value="1"/>
</dbReference>
<keyword evidence="3" id="KW-0418">Kinase</keyword>
<dbReference type="GO" id="GO:0016114">
    <property type="term" value="P:terpenoid biosynthetic process"/>
    <property type="evidence" value="ECO:0007669"/>
    <property type="project" value="InterPro"/>
</dbReference>
<gene>
    <name evidence="7" type="ORF">ZIOFF_045371</name>
</gene>
<evidence type="ECO:0000256" key="5">
    <source>
        <dbReference type="SAM" id="MobiDB-lite"/>
    </source>
</evidence>
<evidence type="ECO:0000256" key="3">
    <source>
        <dbReference type="ARBA" id="ARBA00022777"/>
    </source>
</evidence>
<feature type="region of interest" description="Disordered" evidence="5">
    <location>
        <begin position="1"/>
        <end position="45"/>
    </location>
</feature>
<comment type="caution">
    <text evidence="7">The sequence shown here is derived from an EMBL/GenBank/DDBJ whole genome shotgun (WGS) entry which is preliminary data.</text>
</comment>
<keyword evidence="2" id="KW-0547">Nucleotide-binding</keyword>
<evidence type="ECO:0000256" key="2">
    <source>
        <dbReference type="ARBA" id="ARBA00022741"/>
    </source>
</evidence>
<keyword evidence="4" id="KW-0067">ATP-binding</keyword>
<dbReference type="InterPro" id="IPR014721">
    <property type="entry name" value="Ribsml_uS5_D2-typ_fold_subgr"/>
</dbReference>
<feature type="domain" description="GHMP kinase N-terminal" evidence="6">
    <location>
        <begin position="158"/>
        <end position="235"/>
    </location>
</feature>
<evidence type="ECO:0000256" key="1">
    <source>
        <dbReference type="ARBA" id="ARBA00022679"/>
    </source>
</evidence>
<dbReference type="GO" id="GO:0050515">
    <property type="term" value="F:4-(cytidine 5'-diphospho)-2-C-methyl-D-erythritol kinase activity"/>
    <property type="evidence" value="ECO:0007669"/>
    <property type="project" value="InterPro"/>
</dbReference>
<protein>
    <recommendedName>
        <fullName evidence="6">GHMP kinase N-terminal domain-containing protein</fullName>
    </recommendedName>
</protein>
<evidence type="ECO:0000313" key="7">
    <source>
        <dbReference type="EMBL" id="KAG6497471.1"/>
    </source>
</evidence>
<dbReference type="SUPFAM" id="SSF54211">
    <property type="entry name" value="Ribosomal protein S5 domain 2-like"/>
    <property type="match status" value="1"/>
</dbReference>
<dbReference type="InterPro" id="IPR004424">
    <property type="entry name" value="IspE"/>
</dbReference>
<evidence type="ECO:0000313" key="8">
    <source>
        <dbReference type="Proteomes" id="UP000734854"/>
    </source>
</evidence>
<dbReference type="PANTHER" id="PTHR43527:SF2">
    <property type="entry name" value="4-DIPHOSPHOCYTIDYL-2-C-METHYL-D-ERYTHRITOL KINASE, CHLOROPLASTIC"/>
    <property type="match status" value="1"/>
</dbReference>
<dbReference type="EMBL" id="JACMSC010000012">
    <property type="protein sequence ID" value="KAG6497471.1"/>
    <property type="molecule type" value="Genomic_DNA"/>
</dbReference>
<name>A0A8J5L133_ZINOF</name>
<sequence length="480" mass="52548">MMMAISSSHRLFPSSSTSDGHKPFSRGTSLNLPRSSSSFDPRTTQVTVRRGQSLRIFASGSTPGRRQVEVVYDPDERLNRLADAVDDNAGLSRLSLFSPCKINVFLRITGKRADGFHDLASLFHVISLGDTIKFSLSPTKTKDRLSANVPGVPVDERNLIIKALNLYRKKTGTDNYFWIHLDKKVPTGAGLGGGSSNAATALWAANQFSGGLATEKELQEWSGEIGSDVPFFFSQGAAYCTGRGEVVEDIPRALPMDLPMVLIKPPEACSTAEIVSMLVSAFLWNESLKLENMQLTKHCSVGSGSTIVGIGSPEPPSFEPSSTLLRMNQKRFKCARHWYTWLFLRFGGKQIFLGGSPQSDQIILKHDKFKGVYVPEARPLDVPFLLAYSLFWERASGQIRADALHGRVDLHGRVRFPEDKQVVAVCTTRPCSISREQKGPGRARFGGILPFLGGFLGDSRGVLDDFDSGARIGSEDEASS</sequence>
<keyword evidence="1" id="KW-0808">Transferase</keyword>
<dbReference type="GO" id="GO:0009507">
    <property type="term" value="C:chloroplast"/>
    <property type="evidence" value="ECO:0007669"/>
    <property type="project" value="TreeGrafter"/>
</dbReference>